<dbReference type="AlphaFoldDB" id="A0AAV0YLV6"/>
<dbReference type="InterPro" id="IPR004158">
    <property type="entry name" value="DUF247_pln"/>
</dbReference>
<dbReference type="Pfam" id="PF03140">
    <property type="entry name" value="DUF247"/>
    <property type="match status" value="1"/>
</dbReference>
<dbReference type="Proteomes" id="UP001157006">
    <property type="component" value="Chromosome 1L"/>
</dbReference>
<protein>
    <submittedName>
        <fullName evidence="2">Uncharacterized protein</fullName>
    </submittedName>
</protein>
<keyword evidence="1" id="KW-1133">Transmembrane helix</keyword>
<keyword evidence="1" id="KW-0812">Transmembrane</keyword>
<feature type="transmembrane region" description="Helical" evidence="1">
    <location>
        <begin position="416"/>
        <end position="437"/>
    </location>
</feature>
<sequence length="442" mass="51369">MMASHTTLEVKFLKLLEARQIPQTLRPKIQKVPQYLRNKNIFDKHYSPKSVSIGLIHYDNQNLKLGENYKLTLAAKYIRNTHHTPESLHQKIADHIDELKGLFAEDVLALASTAESLKGFRSLEEKLSWLLFVDGCFLLYILDVKVNSVFDDQEDMNNIKFDQLFYLVMMDVLLLENQLPFLVLKLLWKNDNQNELIYTMMNFLTYYHWTIGHSQMKLLNVSEQPPAHLLDLQRKLILLYSKPKTKEESVRYSKSKEHIWLTVRNIEDLTAGGVNLKPSWSTRPTDIEFSEGWFSAELTLPEIYVDDKSASSFVNLIAYEMCPDFKNDYGIISFVVFIDTLIDHARDVKILRSQGILVNALGRDEDVADFFSIISTDLIFNPDTYVEVIAKIHYNHFNKGHIWFAQGYRTYFSNPWSIIGFLAAFIALALTFVQAWFSIFPR</sequence>
<proteinExistence type="predicted"/>
<keyword evidence="1" id="KW-0472">Membrane</keyword>
<evidence type="ECO:0000313" key="3">
    <source>
        <dbReference type="Proteomes" id="UP001157006"/>
    </source>
</evidence>
<dbReference type="EMBL" id="OX451736">
    <property type="protein sequence ID" value="CAI8585669.1"/>
    <property type="molecule type" value="Genomic_DNA"/>
</dbReference>
<keyword evidence="3" id="KW-1185">Reference proteome</keyword>
<reference evidence="2 3" key="1">
    <citation type="submission" date="2023-01" db="EMBL/GenBank/DDBJ databases">
        <authorList>
            <person name="Kreplak J."/>
        </authorList>
    </citation>
    <scope>NUCLEOTIDE SEQUENCE [LARGE SCALE GENOMIC DNA]</scope>
</reference>
<evidence type="ECO:0000313" key="2">
    <source>
        <dbReference type="EMBL" id="CAI8585669.1"/>
    </source>
</evidence>
<gene>
    <name evidence="2" type="ORF">VFH_I218040</name>
</gene>
<accession>A0AAV0YLV6</accession>
<name>A0AAV0YLV6_VICFA</name>
<evidence type="ECO:0000256" key="1">
    <source>
        <dbReference type="SAM" id="Phobius"/>
    </source>
</evidence>
<dbReference type="PANTHER" id="PTHR31549">
    <property type="entry name" value="PROTEIN, PUTATIVE (DUF247)-RELATED-RELATED"/>
    <property type="match status" value="1"/>
</dbReference>
<dbReference type="PANTHER" id="PTHR31549:SF191">
    <property type="entry name" value="DUF247 DOMAIN PROTEIN"/>
    <property type="match status" value="1"/>
</dbReference>
<organism evidence="2 3">
    <name type="scientific">Vicia faba</name>
    <name type="common">Broad bean</name>
    <name type="synonym">Faba vulgaris</name>
    <dbReference type="NCBI Taxonomy" id="3906"/>
    <lineage>
        <taxon>Eukaryota</taxon>
        <taxon>Viridiplantae</taxon>
        <taxon>Streptophyta</taxon>
        <taxon>Embryophyta</taxon>
        <taxon>Tracheophyta</taxon>
        <taxon>Spermatophyta</taxon>
        <taxon>Magnoliopsida</taxon>
        <taxon>eudicotyledons</taxon>
        <taxon>Gunneridae</taxon>
        <taxon>Pentapetalae</taxon>
        <taxon>rosids</taxon>
        <taxon>fabids</taxon>
        <taxon>Fabales</taxon>
        <taxon>Fabaceae</taxon>
        <taxon>Papilionoideae</taxon>
        <taxon>50 kb inversion clade</taxon>
        <taxon>NPAAA clade</taxon>
        <taxon>Hologalegina</taxon>
        <taxon>IRL clade</taxon>
        <taxon>Fabeae</taxon>
        <taxon>Vicia</taxon>
    </lineage>
</organism>